<organism evidence="2 3">
    <name type="scientific">Agromyces protaetiae</name>
    <dbReference type="NCBI Taxonomy" id="2509455"/>
    <lineage>
        <taxon>Bacteria</taxon>
        <taxon>Bacillati</taxon>
        <taxon>Actinomycetota</taxon>
        <taxon>Actinomycetes</taxon>
        <taxon>Micrococcales</taxon>
        <taxon>Microbacteriaceae</taxon>
        <taxon>Agromyces</taxon>
    </lineage>
</organism>
<dbReference type="AlphaFoldDB" id="A0A4P6FAS5"/>
<dbReference type="OrthoDB" id="3239945at2"/>
<dbReference type="SUPFAM" id="SSF55729">
    <property type="entry name" value="Acyl-CoA N-acyltransferases (Nat)"/>
    <property type="match status" value="1"/>
</dbReference>
<dbReference type="InterPro" id="IPR000182">
    <property type="entry name" value="GNAT_dom"/>
</dbReference>
<dbReference type="GO" id="GO:0016747">
    <property type="term" value="F:acyltransferase activity, transferring groups other than amino-acyl groups"/>
    <property type="evidence" value="ECO:0007669"/>
    <property type="project" value="InterPro"/>
</dbReference>
<evidence type="ECO:0000313" key="3">
    <source>
        <dbReference type="Proteomes" id="UP000291259"/>
    </source>
</evidence>
<dbReference type="CDD" id="cd04301">
    <property type="entry name" value="NAT_SF"/>
    <property type="match status" value="1"/>
</dbReference>
<sequence length="190" mass="20660">MPIEVRAASVFDDVATMVGPKRPDANVCWCLSYRVGSKENLSLRGTARGERVRELVAEPLAPGVIAYEGDEPVGWAAVHPRAATSFATNRRIPHVDDLDVWSVWCLRIRPGYRKRGLSHPLLAGAVEFARANGAPAIEGYPVDNAGAKVDLTMAYVGTRALFERAGFEKAADTDSVVGGFPRVVMRLDLR</sequence>
<accession>A0A4P6FAS5</accession>
<feature type="domain" description="N-acetyltransferase" evidence="1">
    <location>
        <begin position="16"/>
        <end position="190"/>
    </location>
</feature>
<dbReference type="Proteomes" id="UP000291259">
    <property type="component" value="Chromosome"/>
</dbReference>
<keyword evidence="2" id="KW-0808">Transferase</keyword>
<gene>
    <name evidence="2" type="ORF">ET445_00610</name>
</gene>
<dbReference type="Gene3D" id="3.40.630.30">
    <property type="match status" value="1"/>
</dbReference>
<evidence type="ECO:0000259" key="1">
    <source>
        <dbReference type="PROSITE" id="PS51186"/>
    </source>
</evidence>
<dbReference type="RefSeq" id="WP_129187887.1">
    <property type="nucleotide sequence ID" value="NZ_CP035491.1"/>
</dbReference>
<dbReference type="EMBL" id="CP035491">
    <property type="protein sequence ID" value="QAY72053.1"/>
    <property type="molecule type" value="Genomic_DNA"/>
</dbReference>
<evidence type="ECO:0000313" key="2">
    <source>
        <dbReference type="EMBL" id="QAY72053.1"/>
    </source>
</evidence>
<proteinExistence type="predicted"/>
<dbReference type="KEGG" id="agf:ET445_00610"/>
<dbReference type="PROSITE" id="PS51186">
    <property type="entry name" value="GNAT"/>
    <property type="match status" value="1"/>
</dbReference>
<reference evidence="2 3" key="1">
    <citation type="submission" date="2019-01" db="EMBL/GenBank/DDBJ databases">
        <title>Genome sequencing of strain FW100M-8.</title>
        <authorList>
            <person name="Heo J."/>
            <person name="Kim S.-J."/>
            <person name="Kim J.-S."/>
            <person name="Hong S.-B."/>
            <person name="Kwon S.-W."/>
        </authorList>
    </citation>
    <scope>NUCLEOTIDE SEQUENCE [LARGE SCALE GENOMIC DNA]</scope>
    <source>
        <strain evidence="2 3">FW100M-8</strain>
    </source>
</reference>
<dbReference type="InterPro" id="IPR016181">
    <property type="entry name" value="Acyl_CoA_acyltransferase"/>
</dbReference>
<name>A0A4P6FAS5_9MICO</name>
<protein>
    <submittedName>
        <fullName evidence="2">GNAT family N-acetyltransferase</fullName>
    </submittedName>
</protein>
<keyword evidence="3" id="KW-1185">Reference proteome</keyword>
<dbReference type="Pfam" id="PF00583">
    <property type="entry name" value="Acetyltransf_1"/>
    <property type="match status" value="1"/>
</dbReference>